<comment type="similarity">
    <text evidence="1 4 5">Belongs to the bacterial ribosomal protein bL21 family.</text>
</comment>
<evidence type="ECO:0000256" key="5">
    <source>
        <dbReference type="RuleBase" id="RU000562"/>
    </source>
</evidence>
<dbReference type="GO" id="GO:0005737">
    <property type="term" value="C:cytoplasm"/>
    <property type="evidence" value="ECO:0007669"/>
    <property type="project" value="UniProtKB-ARBA"/>
</dbReference>
<gene>
    <name evidence="4 6" type="primary">rplU</name>
    <name evidence="6" type="ORF">Pr1d_05590</name>
</gene>
<keyword evidence="7" id="KW-1185">Reference proteome</keyword>
<dbReference type="Pfam" id="PF00829">
    <property type="entry name" value="Ribosomal_L21p"/>
    <property type="match status" value="1"/>
</dbReference>
<accession>A0A5B9Q2Q1</accession>
<dbReference type="RefSeq" id="WP_148072086.1">
    <property type="nucleotide sequence ID" value="NZ_CP042913.1"/>
</dbReference>
<evidence type="ECO:0000256" key="1">
    <source>
        <dbReference type="ARBA" id="ARBA00008563"/>
    </source>
</evidence>
<name>A0A5B9Q2Q1_9BACT</name>
<dbReference type="NCBIfam" id="TIGR00061">
    <property type="entry name" value="L21"/>
    <property type="match status" value="1"/>
</dbReference>
<dbReference type="InterPro" id="IPR036164">
    <property type="entry name" value="bL21-like_sf"/>
</dbReference>
<dbReference type="PANTHER" id="PTHR21349:SF0">
    <property type="entry name" value="LARGE RIBOSOMAL SUBUNIT PROTEIN BL21M"/>
    <property type="match status" value="1"/>
</dbReference>
<comment type="function">
    <text evidence="4 5">This protein binds to 23S rRNA in the presence of protein L20.</text>
</comment>
<dbReference type="AlphaFoldDB" id="A0A5B9Q2Q1"/>
<dbReference type="GO" id="GO:0019843">
    <property type="term" value="F:rRNA binding"/>
    <property type="evidence" value="ECO:0007669"/>
    <property type="project" value="UniProtKB-UniRule"/>
</dbReference>
<dbReference type="PANTHER" id="PTHR21349">
    <property type="entry name" value="50S RIBOSOMAL PROTEIN L21"/>
    <property type="match status" value="1"/>
</dbReference>
<keyword evidence="4 5" id="KW-0694">RNA-binding</keyword>
<dbReference type="GO" id="GO:0005840">
    <property type="term" value="C:ribosome"/>
    <property type="evidence" value="ECO:0007669"/>
    <property type="project" value="UniProtKB-KW"/>
</dbReference>
<dbReference type="OrthoDB" id="9813334at2"/>
<sequence length="104" mass="11355">MYAIIQDGGRQFKVEEGQELTIDYRDLPAGDKLTFEKVLAISNGSGDLQLGAPTVAGATVTAEVLGADKGEKLVVQKFRRRKNSRRKTGHRSLLTRVKIAKITG</sequence>
<evidence type="ECO:0000256" key="3">
    <source>
        <dbReference type="ARBA" id="ARBA00023274"/>
    </source>
</evidence>
<keyword evidence="2 4" id="KW-0689">Ribosomal protein</keyword>
<dbReference type="EMBL" id="CP042913">
    <property type="protein sequence ID" value="QEG33298.1"/>
    <property type="molecule type" value="Genomic_DNA"/>
</dbReference>
<proteinExistence type="inferred from homology"/>
<keyword evidence="3 4" id="KW-0687">Ribonucleoprotein</keyword>
<comment type="subunit">
    <text evidence="4">Part of the 50S ribosomal subunit. Contacts protein L20.</text>
</comment>
<dbReference type="Proteomes" id="UP000323917">
    <property type="component" value="Chromosome"/>
</dbReference>
<dbReference type="GO" id="GO:0006412">
    <property type="term" value="P:translation"/>
    <property type="evidence" value="ECO:0007669"/>
    <property type="project" value="UniProtKB-UniRule"/>
</dbReference>
<organism evidence="6 7">
    <name type="scientific">Bythopirellula goksoeyrii</name>
    <dbReference type="NCBI Taxonomy" id="1400387"/>
    <lineage>
        <taxon>Bacteria</taxon>
        <taxon>Pseudomonadati</taxon>
        <taxon>Planctomycetota</taxon>
        <taxon>Planctomycetia</taxon>
        <taxon>Pirellulales</taxon>
        <taxon>Lacipirellulaceae</taxon>
        <taxon>Bythopirellula</taxon>
    </lineage>
</organism>
<evidence type="ECO:0000313" key="7">
    <source>
        <dbReference type="Proteomes" id="UP000323917"/>
    </source>
</evidence>
<evidence type="ECO:0000313" key="6">
    <source>
        <dbReference type="EMBL" id="QEG33298.1"/>
    </source>
</evidence>
<dbReference type="GO" id="GO:0003735">
    <property type="term" value="F:structural constituent of ribosome"/>
    <property type="evidence" value="ECO:0007669"/>
    <property type="project" value="InterPro"/>
</dbReference>
<keyword evidence="4 5" id="KW-0699">rRNA-binding</keyword>
<dbReference type="InterPro" id="IPR001787">
    <property type="entry name" value="Ribosomal_bL21"/>
</dbReference>
<dbReference type="HAMAP" id="MF_01363">
    <property type="entry name" value="Ribosomal_bL21"/>
    <property type="match status" value="1"/>
</dbReference>
<evidence type="ECO:0000256" key="4">
    <source>
        <dbReference type="HAMAP-Rule" id="MF_01363"/>
    </source>
</evidence>
<dbReference type="KEGG" id="bgok:Pr1d_05590"/>
<protein>
    <recommendedName>
        <fullName evidence="4">Large ribosomal subunit protein bL21</fullName>
    </recommendedName>
</protein>
<evidence type="ECO:0000256" key="2">
    <source>
        <dbReference type="ARBA" id="ARBA00022980"/>
    </source>
</evidence>
<dbReference type="GO" id="GO:1990904">
    <property type="term" value="C:ribonucleoprotein complex"/>
    <property type="evidence" value="ECO:0007669"/>
    <property type="project" value="UniProtKB-KW"/>
</dbReference>
<dbReference type="InterPro" id="IPR028909">
    <property type="entry name" value="bL21-like"/>
</dbReference>
<dbReference type="SUPFAM" id="SSF141091">
    <property type="entry name" value="L21p-like"/>
    <property type="match status" value="1"/>
</dbReference>
<reference evidence="6 7" key="1">
    <citation type="submission" date="2019-08" db="EMBL/GenBank/DDBJ databases">
        <title>Deep-cultivation of Planctomycetes and their phenomic and genomic characterization uncovers novel biology.</title>
        <authorList>
            <person name="Wiegand S."/>
            <person name="Jogler M."/>
            <person name="Boedeker C."/>
            <person name="Pinto D."/>
            <person name="Vollmers J."/>
            <person name="Rivas-Marin E."/>
            <person name="Kohn T."/>
            <person name="Peeters S.H."/>
            <person name="Heuer A."/>
            <person name="Rast P."/>
            <person name="Oberbeckmann S."/>
            <person name="Bunk B."/>
            <person name="Jeske O."/>
            <person name="Meyerdierks A."/>
            <person name="Storesund J.E."/>
            <person name="Kallscheuer N."/>
            <person name="Luecker S."/>
            <person name="Lage O.M."/>
            <person name="Pohl T."/>
            <person name="Merkel B.J."/>
            <person name="Hornburger P."/>
            <person name="Mueller R.-W."/>
            <person name="Bruemmer F."/>
            <person name="Labrenz M."/>
            <person name="Spormann A.M."/>
            <person name="Op den Camp H."/>
            <person name="Overmann J."/>
            <person name="Amann R."/>
            <person name="Jetten M.S.M."/>
            <person name="Mascher T."/>
            <person name="Medema M.H."/>
            <person name="Devos D.P."/>
            <person name="Kaster A.-K."/>
            <person name="Ovreas L."/>
            <person name="Rohde M."/>
            <person name="Galperin M.Y."/>
            <person name="Jogler C."/>
        </authorList>
    </citation>
    <scope>NUCLEOTIDE SEQUENCE [LARGE SCALE GENOMIC DNA]</scope>
    <source>
        <strain evidence="6 7">Pr1d</strain>
    </source>
</reference>